<keyword evidence="2" id="KW-1185">Reference proteome</keyword>
<evidence type="ECO:0000313" key="2">
    <source>
        <dbReference type="Proteomes" id="UP000599578"/>
    </source>
</evidence>
<sequence>MSPEKLLEIAERVEARIYPEFNTTTDPARWRYCSDQIDRACVLRICSHLKRQGLPLPSIRRRR</sequence>
<evidence type="ECO:0000313" key="1">
    <source>
        <dbReference type="EMBL" id="GGO88985.1"/>
    </source>
</evidence>
<organism evidence="1 2">
    <name type="scientific">Marinobacterium nitratireducens</name>
    <dbReference type="NCBI Taxonomy" id="518897"/>
    <lineage>
        <taxon>Bacteria</taxon>
        <taxon>Pseudomonadati</taxon>
        <taxon>Pseudomonadota</taxon>
        <taxon>Gammaproteobacteria</taxon>
        <taxon>Oceanospirillales</taxon>
        <taxon>Oceanospirillaceae</taxon>
        <taxon>Marinobacterium</taxon>
    </lineage>
</organism>
<dbReference type="AlphaFoldDB" id="A0A918DYJ1"/>
<accession>A0A918DYJ1</accession>
<dbReference type="RefSeq" id="WP_188862964.1">
    <property type="nucleotide sequence ID" value="NZ_BMLT01000021.1"/>
</dbReference>
<reference evidence="1 2" key="1">
    <citation type="journal article" date="2014" name="Int. J. Syst. Evol. Microbiol.">
        <title>Complete genome sequence of Corynebacterium casei LMG S-19264T (=DSM 44701T), isolated from a smear-ripened cheese.</title>
        <authorList>
            <consortium name="US DOE Joint Genome Institute (JGI-PGF)"/>
            <person name="Walter F."/>
            <person name="Albersmeier A."/>
            <person name="Kalinowski J."/>
            <person name="Ruckert C."/>
        </authorList>
    </citation>
    <scope>NUCLEOTIDE SEQUENCE [LARGE SCALE GENOMIC DNA]</scope>
    <source>
        <strain evidence="1 2">CGMCC 1.7286</strain>
    </source>
</reference>
<name>A0A918DYJ1_9GAMM</name>
<proteinExistence type="predicted"/>
<protein>
    <submittedName>
        <fullName evidence="1">Uncharacterized protein</fullName>
    </submittedName>
</protein>
<dbReference type="Proteomes" id="UP000599578">
    <property type="component" value="Unassembled WGS sequence"/>
</dbReference>
<comment type="caution">
    <text evidence="1">The sequence shown here is derived from an EMBL/GenBank/DDBJ whole genome shotgun (WGS) entry which is preliminary data.</text>
</comment>
<dbReference type="EMBL" id="BMLT01000021">
    <property type="protein sequence ID" value="GGO88985.1"/>
    <property type="molecule type" value="Genomic_DNA"/>
</dbReference>
<gene>
    <name evidence="1" type="ORF">GCM10011348_45680</name>
</gene>